<dbReference type="Proteomes" id="UP001141327">
    <property type="component" value="Unassembled WGS sequence"/>
</dbReference>
<evidence type="ECO:0000313" key="2">
    <source>
        <dbReference type="Proteomes" id="UP001141327"/>
    </source>
</evidence>
<name>A0ABQ8ULP6_9EUKA</name>
<organism evidence="1 2">
    <name type="scientific">Paratrimastix pyriformis</name>
    <dbReference type="NCBI Taxonomy" id="342808"/>
    <lineage>
        <taxon>Eukaryota</taxon>
        <taxon>Metamonada</taxon>
        <taxon>Preaxostyla</taxon>
        <taxon>Paratrimastigidae</taxon>
        <taxon>Paratrimastix</taxon>
    </lineage>
</organism>
<keyword evidence="2" id="KW-1185">Reference proteome</keyword>
<gene>
    <name evidence="1" type="ORF">PAPYR_4686</name>
</gene>
<accession>A0ABQ8ULP6</accession>
<proteinExistence type="predicted"/>
<evidence type="ECO:0000313" key="1">
    <source>
        <dbReference type="EMBL" id="KAJ4459382.1"/>
    </source>
</evidence>
<dbReference type="EMBL" id="JAPMOS010000020">
    <property type="protein sequence ID" value="KAJ4459382.1"/>
    <property type="molecule type" value="Genomic_DNA"/>
</dbReference>
<protein>
    <submittedName>
        <fullName evidence="1">Uncharacterized protein</fullName>
    </submittedName>
</protein>
<comment type="caution">
    <text evidence="1">The sequence shown here is derived from an EMBL/GenBank/DDBJ whole genome shotgun (WGS) entry which is preliminary data.</text>
</comment>
<reference evidence="1" key="1">
    <citation type="journal article" date="2022" name="bioRxiv">
        <title>Genomics of Preaxostyla Flagellates Illuminates Evolutionary Transitions and the Path Towards Mitochondrial Loss.</title>
        <authorList>
            <person name="Novak L.V.F."/>
            <person name="Treitli S.C."/>
            <person name="Pyrih J."/>
            <person name="Halakuc P."/>
            <person name="Pipaliya S.V."/>
            <person name="Vacek V."/>
            <person name="Brzon O."/>
            <person name="Soukal P."/>
            <person name="Eme L."/>
            <person name="Dacks J.B."/>
            <person name="Karnkowska A."/>
            <person name="Elias M."/>
            <person name="Hampl V."/>
        </authorList>
    </citation>
    <scope>NUCLEOTIDE SEQUENCE</scope>
    <source>
        <strain evidence="1">RCP-MX</strain>
    </source>
</reference>
<sequence>MRSHPSGWLPSRKSSLTAAGPCTYSALCSHSNTFHQRRDRIDRRFQRALACLPLATAARWNPNLPYSGSCQDSQMVA</sequence>